<dbReference type="CDD" id="cd11386">
    <property type="entry name" value="MCP_signal"/>
    <property type="match status" value="1"/>
</dbReference>
<evidence type="ECO:0000256" key="2">
    <source>
        <dbReference type="ARBA" id="ARBA00029447"/>
    </source>
</evidence>
<dbReference type="Pfam" id="PF12729">
    <property type="entry name" value="4HB_MCP_1"/>
    <property type="match status" value="1"/>
</dbReference>
<evidence type="ECO:0000259" key="5">
    <source>
        <dbReference type="PROSITE" id="PS50111"/>
    </source>
</evidence>
<keyword evidence="3" id="KW-0807">Transducer</keyword>
<feature type="domain" description="Methyl-accepting transducer" evidence="5">
    <location>
        <begin position="282"/>
        <end position="511"/>
    </location>
</feature>
<dbReference type="Pfam" id="PF00672">
    <property type="entry name" value="HAMP"/>
    <property type="match status" value="1"/>
</dbReference>
<name>A0ABX0LKF2_9BURK</name>
<evidence type="ECO:0000256" key="4">
    <source>
        <dbReference type="SAM" id="Phobius"/>
    </source>
</evidence>
<reference evidence="7 8" key="1">
    <citation type="submission" date="2019-09" db="EMBL/GenBank/DDBJ databases">
        <title>Taxonomy of Antarctic Massilia spp.: description of Massilia rubra sp. nov., Massilia aquatica sp. nov., Massilia mucilaginosa sp. nov., Massilia frigida sp. nov. isolated from streams, lakes and regoliths.</title>
        <authorList>
            <person name="Holochova P."/>
            <person name="Sedlacek I."/>
            <person name="Kralova S."/>
            <person name="Maslanova I."/>
            <person name="Busse H.-J."/>
            <person name="Stankova E."/>
            <person name="Vrbovska V."/>
            <person name="Kovarovic V."/>
            <person name="Bartak M."/>
            <person name="Svec P."/>
            <person name="Pantucek R."/>
        </authorList>
    </citation>
    <scope>NUCLEOTIDE SEQUENCE [LARGE SCALE GENOMIC DNA]</scope>
    <source>
        <strain evidence="7 8">CCM 8692</strain>
    </source>
</reference>
<dbReference type="Proteomes" id="UP000785613">
    <property type="component" value="Unassembled WGS sequence"/>
</dbReference>
<dbReference type="PANTHER" id="PTHR43531:SF14">
    <property type="entry name" value="METHYL-ACCEPTING CHEMOTAXIS PROTEIN I-RELATED"/>
    <property type="match status" value="1"/>
</dbReference>
<evidence type="ECO:0000313" key="8">
    <source>
        <dbReference type="Proteomes" id="UP000785613"/>
    </source>
</evidence>
<dbReference type="Gene3D" id="1.10.287.950">
    <property type="entry name" value="Methyl-accepting chemotaxis protein"/>
    <property type="match status" value="1"/>
</dbReference>
<dbReference type="EMBL" id="VUYU01000007">
    <property type="protein sequence ID" value="NHZ34539.1"/>
    <property type="molecule type" value="Genomic_DNA"/>
</dbReference>
<dbReference type="InterPro" id="IPR004090">
    <property type="entry name" value="Chemotax_Me-accpt_rcpt"/>
</dbReference>
<evidence type="ECO:0000256" key="1">
    <source>
        <dbReference type="ARBA" id="ARBA00022481"/>
    </source>
</evidence>
<dbReference type="PROSITE" id="PS50885">
    <property type="entry name" value="HAMP"/>
    <property type="match status" value="1"/>
</dbReference>
<dbReference type="InterPro" id="IPR024478">
    <property type="entry name" value="HlyB_4HB_MCP"/>
</dbReference>
<gene>
    <name evidence="7" type="ORF">F0185_13195</name>
</gene>
<feature type="transmembrane region" description="Helical" evidence="4">
    <location>
        <begin position="25"/>
        <end position="45"/>
    </location>
</feature>
<evidence type="ECO:0000256" key="3">
    <source>
        <dbReference type="PROSITE-ProRule" id="PRU00284"/>
    </source>
</evidence>
<organism evidence="7 8">
    <name type="scientific">Massilia rubra</name>
    <dbReference type="NCBI Taxonomy" id="2607910"/>
    <lineage>
        <taxon>Bacteria</taxon>
        <taxon>Pseudomonadati</taxon>
        <taxon>Pseudomonadota</taxon>
        <taxon>Betaproteobacteria</taxon>
        <taxon>Burkholderiales</taxon>
        <taxon>Oxalobacteraceae</taxon>
        <taxon>Telluria group</taxon>
        <taxon>Massilia</taxon>
    </lineage>
</organism>
<comment type="similarity">
    <text evidence="2">Belongs to the methyl-accepting chemotaxis (MCP) protein family.</text>
</comment>
<dbReference type="Pfam" id="PF00015">
    <property type="entry name" value="MCPsignal"/>
    <property type="match status" value="1"/>
</dbReference>
<accession>A0ABX0LKF2</accession>
<comment type="caution">
    <text evidence="7">The sequence shown here is derived from an EMBL/GenBank/DDBJ whole genome shotgun (WGS) entry which is preliminary data.</text>
</comment>
<dbReference type="PRINTS" id="PR00260">
    <property type="entry name" value="CHEMTRNSDUCR"/>
</dbReference>
<sequence length="558" mass="59255">MMPGQIRMLCETSMKIPHFSTGTRVLGSFSLVLLIMAGMTGASLWRQHGAERAMTSLVQVHLARQQALSEQLATARLNGARTSAIARSDSLEVADYFQAQLDAGETALRQTEQRLAALSPGVEERPLWHTVLQRKQAYGVVRAEVLRLKEIGRTQDVAELAATTLESTFKAYVAAMEVALRHQSAQSQALAAASAVQFRHSRNLLIGLGLAALAVAALLSAMLTRGIVTPLKRAVGLAERVAQGDLRMSIEHARADEIGQLFTALSDMSARLASTVGKVHEGALAIDLASREIAEGNFELSGRTEQQAAALEETASSMETLTDAVRQNSANARLANELAESASSVAREGSRVVAEVMHTMTHINDFGKKIADITSVIDAIAFQTNILALNAAVEAARAGEQGRGFAVVAAEVRSLAQRSAAAARDIHALLGNSSAKIANGSALAQAAGATMDEIMLRVQKVTTIMGAISMATSGQEHSIGQVSSAIRALDGVTQQNASLVDEAAAASGAMRGQARELARMVAYFQTGHDRPQRQERYLRHLEGIPGTMSPAWQAQDAA</sequence>
<dbReference type="SMART" id="SM00304">
    <property type="entry name" value="HAMP"/>
    <property type="match status" value="1"/>
</dbReference>
<keyword evidence="4" id="KW-0812">Transmembrane</keyword>
<dbReference type="CDD" id="cd06225">
    <property type="entry name" value="HAMP"/>
    <property type="match status" value="1"/>
</dbReference>
<evidence type="ECO:0000259" key="6">
    <source>
        <dbReference type="PROSITE" id="PS50885"/>
    </source>
</evidence>
<dbReference type="PROSITE" id="PS50111">
    <property type="entry name" value="CHEMOTAXIS_TRANSDUC_2"/>
    <property type="match status" value="1"/>
</dbReference>
<keyword evidence="8" id="KW-1185">Reference proteome</keyword>
<feature type="domain" description="HAMP" evidence="6">
    <location>
        <begin position="225"/>
        <end position="277"/>
    </location>
</feature>
<dbReference type="InterPro" id="IPR003660">
    <property type="entry name" value="HAMP_dom"/>
</dbReference>
<dbReference type="InterPro" id="IPR004089">
    <property type="entry name" value="MCPsignal_dom"/>
</dbReference>
<dbReference type="PANTHER" id="PTHR43531">
    <property type="entry name" value="PROTEIN ICFG"/>
    <property type="match status" value="1"/>
</dbReference>
<proteinExistence type="inferred from homology"/>
<evidence type="ECO:0000313" key="7">
    <source>
        <dbReference type="EMBL" id="NHZ34539.1"/>
    </source>
</evidence>
<keyword evidence="4" id="KW-1133">Transmembrane helix</keyword>
<feature type="transmembrane region" description="Helical" evidence="4">
    <location>
        <begin position="204"/>
        <end position="223"/>
    </location>
</feature>
<keyword evidence="1" id="KW-0488">Methylation</keyword>
<dbReference type="SMART" id="SM00283">
    <property type="entry name" value="MA"/>
    <property type="match status" value="1"/>
</dbReference>
<dbReference type="SUPFAM" id="SSF58104">
    <property type="entry name" value="Methyl-accepting chemotaxis protein (MCP) signaling domain"/>
    <property type="match status" value="1"/>
</dbReference>
<dbReference type="InterPro" id="IPR051310">
    <property type="entry name" value="MCP_chemotaxis"/>
</dbReference>
<keyword evidence="4" id="KW-0472">Membrane</keyword>
<protein>
    <submittedName>
        <fullName evidence="7">HAMP domain-containing protein</fullName>
    </submittedName>
</protein>